<evidence type="ECO:0000256" key="1">
    <source>
        <dbReference type="SAM" id="MobiDB-lite"/>
    </source>
</evidence>
<feature type="compositionally biased region" description="Polar residues" evidence="1">
    <location>
        <begin position="578"/>
        <end position="600"/>
    </location>
</feature>
<sequence>MFGPSITTNRSRQAWIRAVIFVGLYLILLLSFTQCALVLYLYGTAQVDGLMTPSLIIGLIASFLSVPFVVIHTILSWQYRQAPRLNMPRNALHMACSHLPRVMVAMWLAASVASLVVVSKKATCAASTTTQQYWKAGLSCQIHRGTVILEILAFISTSALFFCFQVCERPYDSSLLGLYAPQRPPRDGSIFSESSWESETLKNEILYLCRHPDAGPGNGELYWSPNDSSLFETPVRPPSIRYPGPTRVKPQLHLNTHTNSIRPSIIAATSAGTDTSPKVSPVDDSTGATRSISLRSDISPLSRNPSLTSTLQPGMEAALTKPSAVPPVPKIPNIPEISVPSKAMTKHTRQKSSVSSRKFLPKDWLSEPLSEDPQIRALASPPGSPEIEAVSQSTNGENGKGDRPEDGCLIPNLPSRPAPISSPAGRKSSDESQSALSGGTGIQTRRRSMTAPGNPPPVLPPVPLMVRKSRTSYINPTPRSIHHPHHPNYVPPAITPKTSTEGLNKASAARNNAGPMSNSNQNIYDNRQTLQRHKSTSASTRLPPRRQPSTGHHHPHPRFPHTQPSLASHGSIKDIQRARSSSSFRNNQFPRRAPSQNQRLNPHHQHYQNQYQPYNQHNMVHHPTPTPVRPTYTRRFHSNDGRGFDPAHTLPPIPRSDDTATLYPSTRRPRSSTYGGIPNTFLTSNSSGSAQEAIGMRRTSLSLADGGLALDGDRQIVERRNTYRGAERTSFCASVPGAAMG</sequence>
<keyword evidence="2" id="KW-1133">Transmembrane helix</keyword>
<keyword evidence="4" id="KW-1185">Reference proteome</keyword>
<protein>
    <submittedName>
        <fullName evidence="3">Uncharacterized protein</fullName>
    </submittedName>
</protein>
<feature type="compositionally biased region" description="Pro residues" evidence="1">
    <location>
        <begin position="453"/>
        <end position="463"/>
    </location>
</feature>
<keyword evidence="2" id="KW-0472">Membrane</keyword>
<dbReference type="Proteomes" id="UP000053095">
    <property type="component" value="Unassembled WGS sequence"/>
</dbReference>
<dbReference type="AlphaFoldDB" id="A0A510NV91"/>
<feature type="transmembrane region" description="Helical" evidence="2">
    <location>
        <begin position="55"/>
        <end position="77"/>
    </location>
</feature>
<organism evidence="3 4">
    <name type="scientific">Talaromyces pinophilus</name>
    <name type="common">Penicillium pinophilum</name>
    <dbReference type="NCBI Taxonomy" id="128442"/>
    <lineage>
        <taxon>Eukaryota</taxon>
        <taxon>Fungi</taxon>
        <taxon>Dikarya</taxon>
        <taxon>Ascomycota</taxon>
        <taxon>Pezizomycotina</taxon>
        <taxon>Eurotiomycetes</taxon>
        <taxon>Eurotiomycetidae</taxon>
        <taxon>Eurotiales</taxon>
        <taxon>Trichocomaceae</taxon>
        <taxon>Talaromyces</taxon>
        <taxon>Talaromyces sect. Talaromyces</taxon>
    </lineage>
</organism>
<evidence type="ECO:0000313" key="4">
    <source>
        <dbReference type="Proteomes" id="UP000053095"/>
    </source>
</evidence>
<keyword evidence="2" id="KW-0812">Transmembrane</keyword>
<feature type="transmembrane region" description="Helical" evidence="2">
    <location>
        <begin position="20"/>
        <end position="43"/>
    </location>
</feature>
<accession>A0A510NV91</accession>
<feature type="region of interest" description="Disordered" evidence="1">
    <location>
        <begin position="644"/>
        <end position="688"/>
    </location>
</feature>
<name>A0A510NV91_TALPI</name>
<feature type="compositionally biased region" description="Polar residues" evidence="1">
    <location>
        <begin position="514"/>
        <end position="529"/>
    </location>
</feature>
<feature type="compositionally biased region" description="Polar residues" evidence="1">
    <location>
        <begin position="286"/>
        <end position="312"/>
    </location>
</feature>
<evidence type="ECO:0000313" key="3">
    <source>
        <dbReference type="EMBL" id="GAM36181.1"/>
    </source>
</evidence>
<gene>
    <name evidence="3" type="ORF">TCE0_018r05072</name>
</gene>
<dbReference type="EMBL" id="DF933814">
    <property type="protein sequence ID" value="GAM36181.1"/>
    <property type="molecule type" value="Genomic_DNA"/>
</dbReference>
<proteinExistence type="predicted"/>
<reference evidence="4" key="1">
    <citation type="journal article" date="2015" name="Genome Announc.">
        <title>Draft genome sequence of Talaromyces cellulolyticus strain Y-94, a source of lignocellulosic biomass-degrading enzymes.</title>
        <authorList>
            <person name="Fujii T."/>
            <person name="Koike H."/>
            <person name="Sawayama S."/>
            <person name="Yano S."/>
            <person name="Inoue H."/>
        </authorList>
    </citation>
    <scope>NUCLEOTIDE SEQUENCE [LARGE SCALE GENOMIC DNA]</scope>
    <source>
        <strain evidence="4">Y-94</strain>
    </source>
</reference>
<feature type="region of interest" description="Disordered" evidence="1">
    <location>
        <begin position="268"/>
        <end position="600"/>
    </location>
</feature>
<evidence type="ECO:0000256" key="2">
    <source>
        <dbReference type="SAM" id="Phobius"/>
    </source>
</evidence>
<feature type="transmembrane region" description="Helical" evidence="2">
    <location>
        <begin position="98"/>
        <end position="118"/>
    </location>
</feature>